<sequence>MNTGTRWSAAAGVIVAALAISACNNEPTEATESGATTPQVTRPPIAVSVAPAPSQPGMAGKVAKFDSCVEVGDEAVSSLGFDPGTRRRSDYVFDRYAYIGCDFDRVEQVRAQRLAVGELTLWSTTNTLDDYRNRPDYLAKREIKINGREAFGYRLANDPACNIAMPGPDGVFVVKVSSSAALTQWVACDHIEEAARVVEAALPPVN</sequence>
<keyword evidence="1" id="KW-0732">Signal</keyword>
<feature type="chain" id="PRO_5038820130" evidence="1">
    <location>
        <begin position="23"/>
        <end position="206"/>
    </location>
</feature>
<comment type="caution">
    <text evidence="2">The sequence shown here is derived from an EMBL/GenBank/DDBJ whole genome shotgun (WGS) entry which is preliminary data.</text>
</comment>
<proteinExistence type="predicted"/>
<dbReference type="EMBL" id="VBUU01000014">
    <property type="protein sequence ID" value="TLG09451.1"/>
    <property type="molecule type" value="Genomic_DNA"/>
</dbReference>
<evidence type="ECO:0000256" key="1">
    <source>
        <dbReference type="SAM" id="SignalP"/>
    </source>
</evidence>
<gene>
    <name evidence="2" type="ORF">FEK35_15100</name>
</gene>
<dbReference type="Pfam" id="PF12079">
    <property type="entry name" value="DUF3558"/>
    <property type="match status" value="1"/>
</dbReference>
<dbReference type="Proteomes" id="UP000308349">
    <property type="component" value="Unassembled WGS sequence"/>
</dbReference>
<dbReference type="RefSeq" id="WP_138456730.1">
    <property type="nucleotide sequence ID" value="NZ_VBUU01000014.1"/>
</dbReference>
<dbReference type="PROSITE" id="PS51257">
    <property type="entry name" value="PROKAR_LIPOPROTEIN"/>
    <property type="match status" value="1"/>
</dbReference>
<feature type="signal peptide" evidence="1">
    <location>
        <begin position="1"/>
        <end position="22"/>
    </location>
</feature>
<name>A0A5R8PDQ3_9NOCA</name>
<dbReference type="InterPro" id="IPR024520">
    <property type="entry name" value="DUF3558"/>
</dbReference>
<dbReference type="AlphaFoldDB" id="A0A5R8PDQ3"/>
<accession>A0A5R8PDQ3</accession>
<protein>
    <submittedName>
        <fullName evidence="2">DUF3558 domain-containing protein</fullName>
    </submittedName>
</protein>
<evidence type="ECO:0000313" key="2">
    <source>
        <dbReference type="EMBL" id="TLG09451.1"/>
    </source>
</evidence>
<organism evidence="2 3">
    <name type="scientific">Nocardia cyriacigeorgica</name>
    <dbReference type="NCBI Taxonomy" id="135487"/>
    <lineage>
        <taxon>Bacteria</taxon>
        <taxon>Bacillati</taxon>
        <taxon>Actinomycetota</taxon>
        <taxon>Actinomycetes</taxon>
        <taxon>Mycobacteriales</taxon>
        <taxon>Nocardiaceae</taxon>
        <taxon>Nocardia</taxon>
    </lineage>
</organism>
<evidence type="ECO:0000313" key="3">
    <source>
        <dbReference type="Proteomes" id="UP000308349"/>
    </source>
</evidence>
<reference evidence="2 3" key="1">
    <citation type="submission" date="2019-05" db="EMBL/GenBank/DDBJ databases">
        <title>Genomes sequences of two Nocardia cyriacigeorgica environmental isolates, type strains Nocardia asteroides ATCC 19247 and Nocardia cyriacigeorgica DSM 44484.</title>
        <authorList>
            <person name="Vautrin F."/>
            <person name="Bergeron E."/>
            <person name="Dubost A."/>
            <person name="Abrouk D."/>
            <person name="Rodriguez Nava V."/>
            <person name="Pujic P."/>
        </authorList>
    </citation>
    <scope>NUCLEOTIDE SEQUENCE [LARGE SCALE GENOMIC DNA]</scope>
    <source>
        <strain evidence="2 3">EML 1456</strain>
    </source>
</reference>
<dbReference type="OrthoDB" id="4558219at2"/>